<accession>A0A7G2CQR0</accession>
<dbReference type="PANTHER" id="PTHR34732">
    <property type="entry name" value="69 KDA PARAFLAGELLAR ROD PROTEIN-RELATED"/>
    <property type="match status" value="1"/>
</dbReference>
<evidence type="ECO:0000313" key="3">
    <source>
        <dbReference type="EMBL" id="CAD2221477.1"/>
    </source>
</evidence>
<name>A0A7G2CQR0_9TRYP</name>
<feature type="compositionally biased region" description="Low complexity" evidence="2">
    <location>
        <begin position="26"/>
        <end position="47"/>
    </location>
</feature>
<protein>
    <submittedName>
        <fullName evidence="3">Uncharacterized protein</fullName>
    </submittedName>
</protein>
<dbReference type="InterPro" id="IPR053120">
    <property type="entry name" value="PFR_Component"/>
</dbReference>
<feature type="region of interest" description="Disordered" evidence="2">
    <location>
        <begin position="24"/>
        <end position="47"/>
    </location>
</feature>
<gene>
    <name evidence="3" type="ORF">ADEAN_000900900</name>
</gene>
<evidence type="ECO:0000256" key="2">
    <source>
        <dbReference type="SAM" id="MobiDB-lite"/>
    </source>
</evidence>
<organism evidence="3 4">
    <name type="scientific">Angomonas deanei</name>
    <dbReference type="NCBI Taxonomy" id="59799"/>
    <lineage>
        <taxon>Eukaryota</taxon>
        <taxon>Discoba</taxon>
        <taxon>Euglenozoa</taxon>
        <taxon>Kinetoplastea</taxon>
        <taxon>Metakinetoplastina</taxon>
        <taxon>Trypanosomatida</taxon>
        <taxon>Trypanosomatidae</taxon>
        <taxon>Strigomonadinae</taxon>
        <taxon>Angomonas</taxon>
    </lineage>
</organism>
<dbReference type="OrthoDB" id="5971719at2759"/>
<keyword evidence="1" id="KW-0175">Coiled coil</keyword>
<evidence type="ECO:0000313" key="4">
    <source>
        <dbReference type="Proteomes" id="UP000515908"/>
    </source>
</evidence>
<evidence type="ECO:0000256" key="1">
    <source>
        <dbReference type="SAM" id="Coils"/>
    </source>
</evidence>
<dbReference type="PANTHER" id="PTHR34732:SF5">
    <property type="entry name" value="ROD PROTEIN, PUTATIVE-RELATED"/>
    <property type="match status" value="1"/>
</dbReference>
<proteinExistence type="predicted"/>
<reference evidence="3 4" key="1">
    <citation type="submission" date="2020-08" db="EMBL/GenBank/DDBJ databases">
        <authorList>
            <person name="Newling K."/>
            <person name="Davey J."/>
            <person name="Forrester S."/>
        </authorList>
    </citation>
    <scope>NUCLEOTIDE SEQUENCE [LARGE SCALE GENOMIC DNA]</scope>
    <source>
        <strain evidence="4">Crithidia deanei Carvalho (ATCC PRA-265)</strain>
    </source>
</reference>
<feature type="coiled-coil region" evidence="1">
    <location>
        <begin position="87"/>
        <end position="117"/>
    </location>
</feature>
<keyword evidence="4" id="KW-1185">Reference proteome</keyword>
<dbReference type="AlphaFoldDB" id="A0A7G2CQR0"/>
<sequence>MTAVDHNGPTGLSDSIQNNSATVDTLKNSTNNNLTNNNNNNNNASVKNAFQRSKKTYLEEEEQLERIVYHNNNLFSQHFQNFLDKTIASLDIQFEKCEALLQELQQQSNLNNTTNNNNNNNTYWNSKTIIEHCNLHMSEKRLIRYQLAKNNNNNHAEVPLGIEDAPKSGVNPNNNNNNTNENEVTSLSKLIQLISVIEKIRSTSFATPKQKAFLDRCVEKLRVVHYEPRDFLSIVNALQVKLQDDGKTKTVFTDLTNFQNNIENLTPEIQKCENLLEMSIKNGEMGLAESISKRQLELYEHTLSLITEQYPTLHQHF</sequence>
<dbReference type="VEuPathDB" id="TriTrypDB:ADEAN_000900900"/>
<dbReference type="Proteomes" id="UP000515908">
    <property type="component" value="Chromosome 21"/>
</dbReference>
<dbReference type="EMBL" id="LR877165">
    <property type="protein sequence ID" value="CAD2221477.1"/>
    <property type="molecule type" value="Genomic_DNA"/>
</dbReference>